<evidence type="ECO:0000259" key="6">
    <source>
        <dbReference type="PROSITE" id="PS50016"/>
    </source>
</evidence>
<keyword evidence="1" id="KW-0479">Metal-binding</keyword>
<comment type="caution">
    <text evidence="7">The sequence shown here is derived from an EMBL/GenBank/DDBJ whole genome shotgun (WGS) entry which is preliminary data.</text>
</comment>
<dbReference type="GO" id="GO:0008270">
    <property type="term" value="F:zinc ion binding"/>
    <property type="evidence" value="ECO:0007669"/>
    <property type="project" value="UniProtKB-KW"/>
</dbReference>
<dbReference type="Proteomes" id="UP000596742">
    <property type="component" value="Unassembled WGS sequence"/>
</dbReference>
<keyword evidence="5" id="KW-0472">Membrane</keyword>
<keyword evidence="2 4" id="KW-0863">Zinc-finger</keyword>
<dbReference type="InterPro" id="IPR011011">
    <property type="entry name" value="Znf_FYVE_PHD"/>
</dbReference>
<name>A0A8B6FIT9_MYTGA</name>
<dbReference type="InterPro" id="IPR019786">
    <property type="entry name" value="Zinc_finger_PHD-type_CS"/>
</dbReference>
<proteinExistence type="predicted"/>
<dbReference type="InterPro" id="IPR001965">
    <property type="entry name" value="Znf_PHD"/>
</dbReference>
<keyword evidence="5" id="KW-1133">Transmembrane helix</keyword>
<dbReference type="OrthoDB" id="6114466at2759"/>
<dbReference type="InterPro" id="IPR013083">
    <property type="entry name" value="Znf_RING/FYVE/PHD"/>
</dbReference>
<sequence>MTVTGTGGVLGTLLLLSILCNLLPREVHKTKIRNIFNNSLHEEELNSMCKSMSLQKLFPTNLEKGSKSVRHCNTIVISGSKTQTFYLLLTLILSNDISLNPGPIKYPCGECQKPVRKNQHGILCDDCELWHHIKCINMPLNQYNELSNSTDSWFCKKCTLPNFTDSFFDFHHLTSNTDTDSDDDLTVSASDITVPTSDVNTEAPILDQDDASHDIFHELYTVRKKHPNKFISSYLNINSLRYKFCSIQELLCKNIVDLLIIAETKIALWKYKPSGT</sequence>
<feature type="transmembrane region" description="Helical" evidence="5">
    <location>
        <begin position="6"/>
        <end position="23"/>
    </location>
</feature>
<keyword evidence="3" id="KW-0862">Zinc</keyword>
<dbReference type="AlphaFoldDB" id="A0A8B6FIT9"/>
<protein>
    <recommendedName>
        <fullName evidence="6">PHD-type domain-containing protein</fullName>
    </recommendedName>
</protein>
<dbReference type="InterPro" id="IPR019787">
    <property type="entry name" value="Znf_PHD-finger"/>
</dbReference>
<dbReference type="PROSITE" id="PS01359">
    <property type="entry name" value="ZF_PHD_1"/>
    <property type="match status" value="1"/>
</dbReference>
<keyword evidence="5" id="KW-0812">Transmembrane</keyword>
<keyword evidence="8" id="KW-1185">Reference proteome</keyword>
<dbReference type="Pfam" id="PF00628">
    <property type="entry name" value="PHD"/>
    <property type="match status" value="1"/>
</dbReference>
<reference evidence="7" key="1">
    <citation type="submission" date="2018-11" db="EMBL/GenBank/DDBJ databases">
        <authorList>
            <person name="Alioto T."/>
            <person name="Alioto T."/>
        </authorList>
    </citation>
    <scope>NUCLEOTIDE SEQUENCE</scope>
</reference>
<evidence type="ECO:0000256" key="2">
    <source>
        <dbReference type="ARBA" id="ARBA00022771"/>
    </source>
</evidence>
<gene>
    <name evidence="7" type="ORF">MGAL_10B072590</name>
</gene>
<evidence type="ECO:0000256" key="5">
    <source>
        <dbReference type="SAM" id="Phobius"/>
    </source>
</evidence>
<organism evidence="7 8">
    <name type="scientific">Mytilus galloprovincialis</name>
    <name type="common">Mediterranean mussel</name>
    <dbReference type="NCBI Taxonomy" id="29158"/>
    <lineage>
        <taxon>Eukaryota</taxon>
        <taxon>Metazoa</taxon>
        <taxon>Spiralia</taxon>
        <taxon>Lophotrochozoa</taxon>
        <taxon>Mollusca</taxon>
        <taxon>Bivalvia</taxon>
        <taxon>Autobranchia</taxon>
        <taxon>Pteriomorphia</taxon>
        <taxon>Mytilida</taxon>
        <taxon>Mytiloidea</taxon>
        <taxon>Mytilidae</taxon>
        <taxon>Mytilinae</taxon>
        <taxon>Mytilus</taxon>
    </lineage>
</organism>
<dbReference type="Gene3D" id="3.30.40.10">
    <property type="entry name" value="Zinc/RING finger domain, C3HC4 (zinc finger)"/>
    <property type="match status" value="1"/>
</dbReference>
<dbReference type="PROSITE" id="PS50016">
    <property type="entry name" value="ZF_PHD_2"/>
    <property type="match status" value="1"/>
</dbReference>
<dbReference type="SMART" id="SM00249">
    <property type="entry name" value="PHD"/>
    <property type="match status" value="1"/>
</dbReference>
<evidence type="ECO:0000256" key="1">
    <source>
        <dbReference type="ARBA" id="ARBA00022723"/>
    </source>
</evidence>
<dbReference type="SUPFAM" id="SSF57903">
    <property type="entry name" value="FYVE/PHD zinc finger"/>
    <property type="match status" value="1"/>
</dbReference>
<evidence type="ECO:0000313" key="8">
    <source>
        <dbReference type="Proteomes" id="UP000596742"/>
    </source>
</evidence>
<evidence type="ECO:0000256" key="3">
    <source>
        <dbReference type="ARBA" id="ARBA00022833"/>
    </source>
</evidence>
<evidence type="ECO:0000313" key="7">
    <source>
        <dbReference type="EMBL" id="VDI49231.1"/>
    </source>
</evidence>
<dbReference type="EMBL" id="UYJE01006805">
    <property type="protein sequence ID" value="VDI49231.1"/>
    <property type="molecule type" value="Genomic_DNA"/>
</dbReference>
<evidence type="ECO:0000256" key="4">
    <source>
        <dbReference type="PROSITE-ProRule" id="PRU00146"/>
    </source>
</evidence>
<feature type="domain" description="PHD-type" evidence="6">
    <location>
        <begin position="105"/>
        <end position="161"/>
    </location>
</feature>
<accession>A0A8B6FIT9</accession>